<evidence type="ECO:0000313" key="4">
    <source>
        <dbReference type="EMBL" id="SLM30229.1"/>
    </source>
</evidence>
<dbReference type="GO" id="GO:0032259">
    <property type="term" value="P:methylation"/>
    <property type="evidence" value="ECO:0007669"/>
    <property type="project" value="UniProtKB-KW"/>
</dbReference>
<evidence type="ECO:0000256" key="3">
    <source>
        <dbReference type="ARBA" id="ARBA00022679"/>
    </source>
</evidence>
<organism evidence="4 5">
    <name type="scientific">Desulfamplus magnetovallimortis</name>
    <dbReference type="NCBI Taxonomy" id="1246637"/>
    <lineage>
        <taxon>Bacteria</taxon>
        <taxon>Pseudomonadati</taxon>
        <taxon>Thermodesulfobacteriota</taxon>
        <taxon>Desulfobacteria</taxon>
        <taxon>Desulfobacterales</taxon>
        <taxon>Desulfobacteraceae</taxon>
        <taxon>Desulfamplus</taxon>
    </lineage>
</organism>
<gene>
    <name evidence="4" type="ORF">MTBBW1_2160009</name>
</gene>
<dbReference type="RefSeq" id="WP_080807942.1">
    <property type="nucleotide sequence ID" value="NZ_LT828559.1"/>
</dbReference>
<evidence type="ECO:0000256" key="2">
    <source>
        <dbReference type="ARBA" id="ARBA00022603"/>
    </source>
</evidence>
<dbReference type="InterPro" id="IPR010426">
    <property type="entry name" value="MTTB_MeTrfase"/>
</dbReference>
<dbReference type="EMBL" id="FWEV01000131">
    <property type="protein sequence ID" value="SLM30229.1"/>
    <property type="molecule type" value="Genomic_DNA"/>
</dbReference>
<proteinExistence type="inferred from homology"/>
<dbReference type="Pfam" id="PF06253">
    <property type="entry name" value="MTTB"/>
    <property type="match status" value="1"/>
</dbReference>
<name>A0A1W1HCP2_9BACT</name>
<evidence type="ECO:0000256" key="1">
    <source>
        <dbReference type="ARBA" id="ARBA00007137"/>
    </source>
</evidence>
<dbReference type="Proteomes" id="UP000191931">
    <property type="component" value="Unassembled WGS sequence"/>
</dbReference>
<keyword evidence="2 4" id="KW-0489">Methyltransferase</keyword>
<sequence>MGMMTDELYFKPRLMVINDDQIAQIHAATLEVLERTGVKMTHKEGLEILGSAGARVNGDRVRIPGWMLEDAIRKSPSRIVLAKRTGERTVALERDKSYFGPSLDCVEYRDPETGERMPFRSDHVKVTAALCDALPSFDWCMTIGMADDVDPHIADRIIARNVMEYCEKPLVFCCKDANSVKDIYEMALLLCGGKEKFDQAPTIVQYAEPISPLVYYDPAVDKLIYCAENNIPLINFPAPQACGSAPATFAGAIVQASAESLSGLVLHQLVNPGAPFIYGAFTTIMDMRTSIFSYGANEMSLMTGALAQMAQHYQIPFFGTAGATDAKFCDAQAGAEAAFQCLSSAAIGSGLVHDCSSWMDHGFLASPEYMVLVNDIVESVKCYMQGIPVTKETLALDIIDKVGPGGHYLQEKHTMEHFRKIKYSKLFERMVNAKWVEGGSKRFEQRLNELTLEKMKHRPAPLSDEVIKELDRMQATWK</sequence>
<protein>
    <submittedName>
        <fullName evidence="4">Trimethylamine:corrinoid methyltransferase</fullName>
    </submittedName>
</protein>
<dbReference type="STRING" id="1246637.MTBBW1_2160009"/>
<reference evidence="4 5" key="1">
    <citation type="submission" date="2017-03" db="EMBL/GenBank/DDBJ databases">
        <authorList>
            <person name="Afonso C.L."/>
            <person name="Miller P.J."/>
            <person name="Scott M.A."/>
            <person name="Spackman E."/>
            <person name="Goraichik I."/>
            <person name="Dimitrov K.M."/>
            <person name="Suarez D.L."/>
            <person name="Swayne D.E."/>
        </authorList>
    </citation>
    <scope>NUCLEOTIDE SEQUENCE [LARGE SCALE GENOMIC DNA]</scope>
    <source>
        <strain evidence="4">PRJEB14757</strain>
    </source>
</reference>
<dbReference type="OrthoDB" id="9815793at2"/>
<dbReference type="GO" id="GO:0008168">
    <property type="term" value="F:methyltransferase activity"/>
    <property type="evidence" value="ECO:0007669"/>
    <property type="project" value="UniProtKB-KW"/>
</dbReference>
<dbReference type="InterPro" id="IPR038601">
    <property type="entry name" value="MttB-like_sf"/>
</dbReference>
<keyword evidence="3 4" id="KW-0808">Transferase</keyword>
<dbReference type="Gene3D" id="3.20.20.480">
    <property type="entry name" value="Trimethylamine methyltransferase-like"/>
    <property type="match status" value="1"/>
</dbReference>
<keyword evidence="5" id="KW-1185">Reference proteome</keyword>
<evidence type="ECO:0000313" key="5">
    <source>
        <dbReference type="Proteomes" id="UP000191931"/>
    </source>
</evidence>
<accession>A0A1W1HCP2</accession>
<dbReference type="GO" id="GO:0015948">
    <property type="term" value="P:methanogenesis"/>
    <property type="evidence" value="ECO:0007669"/>
    <property type="project" value="InterPro"/>
</dbReference>
<dbReference type="AlphaFoldDB" id="A0A1W1HCP2"/>
<comment type="similarity">
    <text evidence="1">Belongs to the trimethylamine methyltransferase family.</text>
</comment>